<dbReference type="GO" id="GO:0045820">
    <property type="term" value="P:negative regulation of glycolytic process"/>
    <property type="evidence" value="ECO:0007669"/>
    <property type="project" value="TreeGrafter"/>
</dbReference>
<dbReference type="EMBL" id="OOIP01000011">
    <property type="protein sequence ID" value="SPO38645.1"/>
    <property type="molecule type" value="Genomic_DNA"/>
</dbReference>
<dbReference type="SMART" id="SM00855">
    <property type="entry name" value="PGAM"/>
    <property type="match status" value="1"/>
</dbReference>
<evidence type="ECO:0008006" key="5">
    <source>
        <dbReference type="Google" id="ProtNLM"/>
    </source>
</evidence>
<dbReference type="Proteomes" id="UP000323386">
    <property type="component" value="Unassembled WGS sequence"/>
</dbReference>
<dbReference type="InterPro" id="IPR001345">
    <property type="entry name" value="PG/BPGM_mutase_AS"/>
</dbReference>
<dbReference type="InterPro" id="IPR029033">
    <property type="entry name" value="His_PPase_superfam"/>
</dbReference>
<dbReference type="GO" id="GO:0004331">
    <property type="term" value="F:fructose-2,6-bisphosphate 2-phosphatase activity"/>
    <property type="evidence" value="ECO:0007669"/>
    <property type="project" value="TreeGrafter"/>
</dbReference>
<dbReference type="PROSITE" id="PS00175">
    <property type="entry name" value="PG_MUTASE"/>
    <property type="match status" value="1"/>
</dbReference>
<protein>
    <recommendedName>
        <fullName evidence="5">Phosphoglycerate mutase</fullName>
    </recommendedName>
</protein>
<evidence type="ECO:0000256" key="1">
    <source>
        <dbReference type="ARBA" id="ARBA00022801"/>
    </source>
</evidence>
<dbReference type="Gene3D" id="3.40.50.1240">
    <property type="entry name" value="Phosphoglycerate mutase-like"/>
    <property type="match status" value="1"/>
</dbReference>
<evidence type="ECO:0000256" key="2">
    <source>
        <dbReference type="SAM" id="MobiDB-lite"/>
    </source>
</evidence>
<dbReference type="Pfam" id="PF00300">
    <property type="entry name" value="His_Phos_1"/>
    <property type="match status" value="1"/>
</dbReference>
<dbReference type="GO" id="GO:0043456">
    <property type="term" value="P:regulation of pentose-phosphate shunt"/>
    <property type="evidence" value="ECO:0007669"/>
    <property type="project" value="TreeGrafter"/>
</dbReference>
<keyword evidence="1" id="KW-0378">Hydrolase</keyword>
<dbReference type="AlphaFoldDB" id="A0A5C3F3U3"/>
<dbReference type="InterPro" id="IPR051695">
    <property type="entry name" value="Phosphoglycerate_Mutase"/>
</dbReference>
<proteinExistence type="predicted"/>
<reference evidence="3 4" key="1">
    <citation type="submission" date="2018-03" db="EMBL/GenBank/DDBJ databases">
        <authorList>
            <person name="Guldener U."/>
        </authorList>
    </citation>
    <scope>NUCLEOTIDE SEQUENCE [LARGE SCALE GENOMIC DNA]</scope>
    <source>
        <strain evidence="3 4">DAOM196992</strain>
    </source>
</reference>
<evidence type="ECO:0000313" key="3">
    <source>
        <dbReference type="EMBL" id="SPO38645.1"/>
    </source>
</evidence>
<dbReference type="PANTHER" id="PTHR46517">
    <property type="entry name" value="FRUCTOSE-2,6-BISPHOSPHATASE TIGAR"/>
    <property type="match status" value="1"/>
</dbReference>
<dbReference type="GO" id="GO:0005829">
    <property type="term" value="C:cytosol"/>
    <property type="evidence" value="ECO:0007669"/>
    <property type="project" value="TreeGrafter"/>
</dbReference>
<sequence length="394" mass="41426">MLTDSAIDRPDDVERSAAAPPVILTLIRHGETTANLARLLQGVADSPLTVFGQAQVDALASAFASTLDPLATPLEAQETPSRAAKAGASRLDLPPPTLVVCSPVGRARKTAEAVYKACGGVAPAETLVDASSDDMARTARLLDAHRRPPTRDGLRLIVDPGLAERDFGPYESTRNRQHVAGFERGRGKGEDKAAFKARVRSVGREWIEAATALSQQLRQDTRVDDIDGVAGAQTAAAAAAAATPHLVLVSHGMWISSFLNLHPPTTLRRVPGQPDFLPFAHNTGIFSLSVEAAEAGGVARAKTTLFKANDVQHLANVKRQRGGIGRVAHDERQTKLQGFFAPLGTKRRAEEPVAASASVPGEASGPVATEGSNKKRAAAPVVAEAIEGQIEEGS</sequence>
<feature type="region of interest" description="Disordered" evidence="2">
    <location>
        <begin position="351"/>
        <end position="379"/>
    </location>
</feature>
<dbReference type="SUPFAM" id="SSF53254">
    <property type="entry name" value="Phosphoglycerate mutase-like"/>
    <property type="match status" value="1"/>
</dbReference>
<accession>A0A5C3F3U3</accession>
<evidence type="ECO:0000313" key="4">
    <source>
        <dbReference type="Proteomes" id="UP000323386"/>
    </source>
</evidence>
<dbReference type="InterPro" id="IPR013078">
    <property type="entry name" value="His_Pase_superF_clade-1"/>
</dbReference>
<organism evidence="3 4">
    <name type="scientific">Pseudozyma flocculosa</name>
    <dbReference type="NCBI Taxonomy" id="84751"/>
    <lineage>
        <taxon>Eukaryota</taxon>
        <taxon>Fungi</taxon>
        <taxon>Dikarya</taxon>
        <taxon>Basidiomycota</taxon>
        <taxon>Ustilaginomycotina</taxon>
        <taxon>Ustilaginomycetes</taxon>
        <taxon>Ustilaginales</taxon>
        <taxon>Ustilaginaceae</taxon>
        <taxon>Pseudozyma</taxon>
    </lineage>
</organism>
<dbReference type="CDD" id="cd07040">
    <property type="entry name" value="HP"/>
    <property type="match status" value="1"/>
</dbReference>
<dbReference type="OrthoDB" id="354304at2759"/>
<dbReference type="PANTHER" id="PTHR46517:SF1">
    <property type="entry name" value="FRUCTOSE-2,6-BISPHOSPHATASE TIGAR"/>
    <property type="match status" value="1"/>
</dbReference>
<gene>
    <name evidence="3" type="ORF">PSFLO_04124</name>
</gene>
<name>A0A5C3F3U3_9BASI</name>
<keyword evidence="4" id="KW-1185">Reference proteome</keyword>